<dbReference type="InterPro" id="IPR019799">
    <property type="entry name" value="Glyco_hydro_22_CS"/>
</dbReference>
<dbReference type="GO" id="GO:0042742">
    <property type="term" value="P:defense response to bacterium"/>
    <property type="evidence" value="ECO:0007669"/>
    <property type="project" value="UniProtKB-KW"/>
</dbReference>
<dbReference type="Gene3D" id="1.10.530.10">
    <property type="match status" value="1"/>
</dbReference>
<dbReference type="InParanoid" id="A0A067R3S2"/>
<feature type="signal peptide" evidence="8">
    <location>
        <begin position="1"/>
        <end position="21"/>
    </location>
</feature>
<dbReference type="CDD" id="cd16899">
    <property type="entry name" value="LYZ_C_invert"/>
    <property type="match status" value="1"/>
</dbReference>
<protein>
    <recommendedName>
        <fullName evidence="3">lysozyme</fullName>
        <ecNumber evidence="3">3.2.1.17</ecNumber>
    </recommendedName>
</protein>
<keyword evidence="6" id="KW-0326">Glycosidase</keyword>
<evidence type="ECO:0000256" key="3">
    <source>
        <dbReference type="ARBA" id="ARBA00012732"/>
    </source>
</evidence>
<dbReference type="SUPFAM" id="SSF53955">
    <property type="entry name" value="Lysozyme-like"/>
    <property type="match status" value="1"/>
</dbReference>
<dbReference type="PRINTS" id="PR00137">
    <property type="entry name" value="LYSOZYME"/>
</dbReference>
<dbReference type="Pfam" id="PF00062">
    <property type="entry name" value="Lys"/>
    <property type="match status" value="1"/>
</dbReference>
<name>A0A067R3S2_ZOONE</name>
<evidence type="ECO:0000313" key="10">
    <source>
        <dbReference type="EMBL" id="KDR16709.1"/>
    </source>
</evidence>
<evidence type="ECO:0000256" key="4">
    <source>
        <dbReference type="ARBA" id="ARBA00022638"/>
    </source>
</evidence>
<dbReference type="PROSITE" id="PS51348">
    <property type="entry name" value="GLYCOSYL_HYDROL_F22_2"/>
    <property type="match status" value="1"/>
</dbReference>
<dbReference type="eggNOG" id="ENOG502S4CB">
    <property type="taxonomic scope" value="Eukaryota"/>
</dbReference>
<dbReference type="GO" id="GO:0031640">
    <property type="term" value="P:killing of cells of another organism"/>
    <property type="evidence" value="ECO:0007669"/>
    <property type="project" value="UniProtKB-KW"/>
</dbReference>
<reference evidence="10 11" key="1">
    <citation type="journal article" date="2014" name="Nat. Commun.">
        <title>Molecular traces of alternative social organization in a termite genome.</title>
        <authorList>
            <person name="Terrapon N."/>
            <person name="Li C."/>
            <person name="Robertson H.M."/>
            <person name="Ji L."/>
            <person name="Meng X."/>
            <person name="Booth W."/>
            <person name="Chen Z."/>
            <person name="Childers C.P."/>
            <person name="Glastad K.M."/>
            <person name="Gokhale K."/>
            <person name="Gowin J."/>
            <person name="Gronenberg W."/>
            <person name="Hermansen R.A."/>
            <person name="Hu H."/>
            <person name="Hunt B.G."/>
            <person name="Huylmans A.K."/>
            <person name="Khalil S.M."/>
            <person name="Mitchell R.D."/>
            <person name="Munoz-Torres M.C."/>
            <person name="Mustard J.A."/>
            <person name="Pan H."/>
            <person name="Reese J.T."/>
            <person name="Scharf M.E."/>
            <person name="Sun F."/>
            <person name="Vogel H."/>
            <person name="Xiao J."/>
            <person name="Yang W."/>
            <person name="Yang Z."/>
            <person name="Yang Z."/>
            <person name="Zhou J."/>
            <person name="Zhu J."/>
            <person name="Brent C.S."/>
            <person name="Elsik C.G."/>
            <person name="Goodisman M.A."/>
            <person name="Liberles D.A."/>
            <person name="Roe R.M."/>
            <person name="Vargo E.L."/>
            <person name="Vilcinskas A."/>
            <person name="Wang J."/>
            <person name="Bornberg-Bauer E."/>
            <person name="Korb J."/>
            <person name="Zhang G."/>
            <person name="Liebig J."/>
        </authorList>
    </citation>
    <scope>NUCLEOTIDE SEQUENCE [LARGE SCALE GENOMIC DNA]</scope>
    <source>
        <tissue evidence="10">Whole organism</tissue>
    </source>
</reference>
<dbReference type="InterPro" id="IPR023346">
    <property type="entry name" value="Lysozyme-like_dom_sf"/>
</dbReference>
<dbReference type="OMA" id="YWCSNTS"/>
<evidence type="ECO:0000259" key="9">
    <source>
        <dbReference type="PROSITE" id="PS00128"/>
    </source>
</evidence>
<dbReference type="Proteomes" id="UP000027135">
    <property type="component" value="Unassembled WGS sequence"/>
</dbReference>
<dbReference type="PROSITE" id="PS00128">
    <property type="entry name" value="GLYCOSYL_HYDROL_F22_1"/>
    <property type="match status" value="1"/>
</dbReference>
<evidence type="ECO:0000256" key="5">
    <source>
        <dbReference type="ARBA" id="ARBA00023157"/>
    </source>
</evidence>
<dbReference type="STRING" id="136037.A0A067R3S2"/>
<keyword evidence="11" id="KW-1185">Reference proteome</keyword>
<dbReference type="GO" id="GO:0003796">
    <property type="term" value="F:lysozyme activity"/>
    <property type="evidence" value="ECO:0007669"/>
    <property type="project" value="UniProtKB-EC"/>
</dbReference>
<feature type="domain" description="Glycosyl hydrolases family 22 (GH22)" evidence="9">
    <location>
        <begin position="90"/>
        <end position="108"/>
    </location>
</feature>
<feature type="chain" id="PRO_5001644715" description="lysozyme" evidence="8">
    <location>
        <begin position="22"/>
        <end position="140"/>
    </location>
</feature>
<dbReference type="InterPro" id="IPR001916">
    <property type="entry name" value="Glyco_hydro_22"/>
</dbReference>
<evidence type="ECO:0000256" key="8">
    <source>
        <dbReference type="SAM" id="SignalP"/>
    </source>
</evidence>
<dbReference type="PANTHER" id="PTHR11407:SF63">
    <property type="entry name" value="LYSOZYME C"/>
    <property type="match status" value="1"/>
</dbReference>
<keyword evidence="4" id="KW-0081">Bacteriolytic enzyme</keyword>
<organism evidence="10 11">
    <name type="scientific">Zootermopsis nevadensis</name>
    <name type="common">Dampwood termite</name>
    <dbReference type="NCBI Taxonomy" id="136037"/>
    <lineage>
        <taxon>Eukaryota</taxon>
        <taxon>Metazoa</taxon>
        <taxon>Ecdysozoa</taxon>
        <taxon>Arthropoda</taxon>
        <taxon>Hexapoda</taxon>
        <taxon>Insecta</taxon>
        <taxon>Pterygota</taxon>
        <taxon>Neoptera</taxon>
        <taxon>Polyneoptera</taxon>
        <taxon>Dictyoptera</taxon>
        <taxon>Blattodea</taxon>
        <taxon>Blattoidea</taxon>
        <taxon>Termitoidae</taxon>
        <taxon>Termopsidae</taxon>
        <taxon>Zootermopsis</taxon>
    </lineage>
</organism>
<dbReference type="AlphaFoldDB" id="A0A067R3S2"/>
<dbReference type="EC" id="3.2.1.17" evidence="3"/>
<comment type="similarity">
    <text evidence="2 7">Belongs to the glycosyl hydrolase 22 family.</text>
</comment>
<keyword evidence="6" id="KW-0378">Hydrolase</keyword>
<dbReference type="InterPro" id="IPR000974">
    <property type="entry name" value="Glyco_hydro_22_lys"/>
</dbReference>
<accession>A0A067R3S2</accession>
<sequence length="140" mass="15688">MYRLLALVVAVLLVTPHASLAKKFTRCGLAKELKKHGIKDLRNWVCLAESESGLNSNVVGSVNRDGSLDNGIFQINNRYWCKNGRKGGDCNIKCEDLKNDNIADDIGCAKKIYKRHGFNAWYGWRSKCQSGLPDLSKCRI</sequence>
<evidence type="ECO:0000256" key="6">
    <source>
        <dbReference type="ARBA" id="ARBA00023295"/>
    </source>
</evidence>
<evidence type="ECO:0000256" key="7">
    <source>
        <dbReference type="RuleBase" id="RU004440"/>
    </source>
</evidence>
<dbReference type="FunCoup" id="A0A067R3S2">
    <property type="interactions" value="10"/>
</dbReference>
<keyword evidence="4" id="KW-0929">Antimicrobial</keyword>
<keyword evidence="8" id="KW-0732">Signal</keyword>
<proteinExistence type="inferred from homology"/>
<dbReference type="FunFam" id="1.10.530.10:FF:000001">
    <property type="entry name" value="Lysozyme C"/>
    <property type="match status" value="1"/>
</dbReference>
<keyword evidence="5" id="KW-1015">Disulfide bond</keyword>
<evidence type="ECO:0000256" key="1">
    <source>
        <dbReference type="ARBA" id="ARBA00000632"/>
    </source>
</evidence>
<dbReference type="EMBL" id="KK852779">
    <property type="protein sequence ID" value="KDR16709.1"/>
    <property type="molecule type" value="Genomic_DNA"/>
</dbReference>
<comment type="catalytic activity">
    <reaction evidence="1">
        <text>Hydrolysis of (1-&gt;4)-beta-linkages between N-acetylmuramic acid and N-acetyl-D-glucosamine residues in a peptidoglycan and between N-acetyl-D-glucosamine residues in chitodextrins.</text>
        <dbReference type="EC" id="3.2.1.17"/>
    </reaction>
</comment>
<evidence type="ECO:0000313" key="11">
    <source>
        <dbReference type="Proteomes" id="UP000027135"/>
    </source>
</evidence>
<dbReference type="PANTHER" id="PTHR11407">
    <property type="entry name" value="LYSOZYME C"/>
    <property type="match status" value="1"/>
</dbReference>
<gene>
    <name evidence="10" type="ORF">L798_09103</name>
</gene>
<evidence type="ECO:0000256" key="2">
    <source>
        <dbReference type="ARBA" id="ARBA00010859"/>
    </source>
</evidence>
<dbReference type="PRINTS" id="PR00135">
    <property type="entry name" value="LYZLACT"/>
</dbReference>
<dbReference type="SMART" id="SM00263">
    <property type="entry name" value="LYZ1"/>
    <property type="match status" value="1"/>
</dbReference>